<reference evidence="1" key="1">
    <citation type="submission" date="2019-02" db="EMBL/GenBank/DDBJ databases">
        <title>Draft genome of the type strain Pelomonas aquatica CCUG 52575T.</title>
        <authorList>
            <person name="Gomila M."/>
            <person name="Lalucat J."/>
        </authorList>
    </citation>
    <scope>NUCLEOTIDE SEQUENCE</scope>
    <source>
        <strain evidence="1">CCUG 52575</strain>
    </source>
</reference>
<organism evidence="1 2">
    <name type="scientific">Pelomonas aquatica</name>
    <dbReference type="NCBI Taxonomy" id="431058"/>
    <lineage>
        <taxon>Bacteria</taxon>
        <taxon>Pseudomonadati</taxon>
        <taxon>Pseudomonadota</taxon>
        <taxon>Betaproteobacteria</taxon>
        <taxon>Burkholderiales</taxon>
        <taxon>Sphaerotilaceae</taxon>
        <taxon>Roseateles</taxon>
    </lineage>
</organism>
<accession>A0A9X4R3W6</accession>
<sequence>MDLDSFSGSYAEAREKFLQACELRGLAVQSHVHPLRGRQGEELAIDVARLGAADARHLLIVSSGCHGIEGYCGSGLQVDLLRDASWQARCERAGLAVLYLHALNPHGFSWERRVTHENVDLNRNFRDFAAPLPANPDYLALAPLLLPRRCPPTLGSQLGLMLQLARKGRRHVQAAISRGQHEDARGLFFAGHAPSWSHLRLLDILAAHGRQCRRMAWIDVHTGLGPPGVGERIYKGAPGPEAIARARRWWGPQVTSTAEGNSSSALLGGTLDIGVMRACPQAEYNGLTLEYGTLPGRQVLDALRADHWLHRNPGADEATAARVRRRLRAAFYVETAAWKQAVLTQGREVVGQALAGLATPLD</sequence>
<name>A0A9X4R3W6_9BURK</name>
<protein>
    <submittedName>
        <fullName evidence="1">DUF2817 domain-containing protein</fullName>
    </submittedName>
</protein>
<comment type="caution">
    <text evidence="1">The sequence shown here is derived from an EMBL/GenBank/DDBJ whole genome shotgun (WGS) entry which is preliminary data.</text>
</comment>
<evidence type="ECO:0000313" key="2">
    <source>
        <dbReference type="Proteomes" id="UP001152766"/>
    </source>
</evidence>
<evidence type="ECO:0000313" key="1">
    <source>
        <dbReference type="EMBL" id="MDG0861870.1"/>
    </source>
</evidence>
<dbReference type="Pfam" id="PF10994">
    <property type="entry name" value="DUF2817"/>
    <property type="match status" value="1"/>
</dbReference>
<dbReference type="Proteomes" id="UP001152766">
    <property type="component" value="Unassembled WGS sequence"/>
</dbReference>
<dbReference type="CDD" id="cd06233">
    <property type="entry name" value="M14-like"/>
    <property type="match status" value="1"/>
</dbReference>
<keyword evidence="2" id="KW-1185">Reference proteome</keyword>
<dbReference type="AlphaFoldDB" id="A0A9X4R3W6"/>
<dbReference type="SUPFAM" id="SSF53187">
    <property type="entry name" value="Zn-dependent exopeptidases"/>
    <property type="match status" value="1"/>
</dbReference>
<gene>
    <name evidence="1" type="ORF">EXJ73_05205</name>
</gene>
<dbReference type="EMBL" id="SGUG01000006">
    <property type="protein sequence ID" value="MDG0861870.1"/>
    <property type="molecule type" value="Genomic_DNA"/>
</dbReference>
<proteinExistence type="predicted"/>
<dbReference type="InterPro" id="IPR021259">
    <property type="entry name" value="DUF2817"/>
</dbReference>
<dbReference type="Gene3D" id="3.40.630.10">
    <property type="entry name" value="Zn peptidases"/>
    <property type="match status" value="1"/>
</dbReference>